<evidence type="ECO:0000256" key="1">
    <source>
        <dbReference type="ARBA" id="ARBA00010458"/>
    </source>
</evidence>
<dbReference type="SUPFAM" id="SSF54637">
    <property type="entry name" value="Thioesterase/thiol ester dehydrase-isomerase"/>
    <property type="match status" value="1"/>
</dbReference>
<gene>
    <name evidence="6" type="ORF">CFX0092_A0654</name>
</gene>
<dbReference type="PANTHER" id="PTHR11049">
    <property type="entry name" value="ACYL COENZYME A THIOESTER HYDROLASE"/>
    <property type="match status" value="1"/>
</dbReference>
<dbReference type="GO" id="GO:0052816">
    <property type="term" value="F:long-chain fatty acyl-CoA hydrolase activity"/>
    <property type="evidence" value="ECO:0007669"/>
    <property type="project" value="TreeGrafter"/>
</dbReference>
<dbReference type="CDD" id="cd03442">
    <property type="entry name" value="BFIT_BACH"/>
    <property type="match status" value="1"/>
</dbReference>
<proteinExistence type="inferred from homology"/>
<evidence type="ECO:0000313" key="7">
    <source>
        <dbReference type="Proteomes" id="UP000215027"/>
    </source>
</evidence>
<dbReference type="OrthoDB" id="9791628at2"/>
<dbReference type="Gene3D" id="3.10.129.10">
    <property type="entry name" value="Hotdog Thioesterase"/>
    <property type="match status" value="1"/>
</dbReference>
<dbReference type="EMBL" id="LN890655">
    <property type="protein sequence ID" value="CUS02532.2"/>
    <property type="molecule type" value="Genomic_DNA"/>
</dbReference>
<name>A0A160SZM9_9CHLR</name>
<dbReference type="RefSeq" id="WP_095042135.1">
    <property type="nucleotide sequence ID" value="NZ_LN890655.1"/>
</dbReference>
<accession>A0A160SZM9</accession>
<dbReference type="AlphaFoldDB" id="A0A160SZM9"/>
<evidence type="ECO:0000313" key="6">
    <source>
        <dbReference type="EMBL" id="CUS02532.2"/>
    </source>
</evidence>
<dbReference type="InterPro" id="IPR029069">
    <property type="entry name" value="HotDog_dom_sf"/>
</dbReference>
<dbReference type="PROSITE" id="PS51770">
    <property type="entry name" value="HOTDOG_ACOT"/>
    <property type="match status" value="1"/>
</dbReference>
<dbReference type="Proteomes" id="UP000215027">
    <property type="component" value="Chromosome I"/>
</dbReference>
<dbReference type="Pfam" id="PF03061">
    <property type="entry name" value="4HBT"/>
    <property type="match status" value="1"/>
</dbReference>
<feature type="region of interest" description="Disordered" evidence="4">
    <location>
        <begin position="147"/>
        <end position="168"/>
    </location>
</feature>
<protein>
    <submittedName>
        <fullName evidence="6">Thioesterase superfamily protein</fullName>
    </submittedName>
</protein>
<dbReference type="GO" id="GO:0005829">
    <property type="term" value="C:cytosol"/>
    <property type="evidence" value="ECO:0007669"/>
    <property type="project" value="TreeGrafter"/>
</dbReference>
<keyword evidence="7" id="KW-1185">Reference proteome</keyword>
<sequence length="168" mass="18157">MMGQTVSASRTILTQPMGVTEGNLLGNVHGGVLMKLCDDAGAIAAMKHARRPVVTVAVDSMSFHSAVQIGDLLTVRAEVTWVGRSSLETRLVVTAENLMTGDITHTNTAYYVYVALNARGEPAQAPPLICETDEERALFEAGAARQAQRLERRRREQPVDLTNHADAS</sequence>
<feature type="domain" description="HotDog ACOT-type" evidence="5">
    <location>
        <begin position="7"/>
        <end position="119"/>
    </location>
</feature>
<dbReference type="KEGG" id="pbf:CFX0092_A0654"/>
<dbReference type="PANTHER" id="PTHR11049:SF16">
    <property type="entry name" value="PROTEIN VDLD"/>
    <property type="match status" value="1"/>
</dbReference>
<evidence type="ECO:0000256" key="4">
    <source>
        <dbReference type="SAM" id="MobiDB-lite"/>
    </source>
</evidence>
<dbReference type="InterPro" id="IPR033120">
    <property type="entry name" value="HOTDOG_ACOT"/>
</dbReference>
<dbReference type="GO" id="GO:0006637">
    <property type="term" value="P:acyl-CoA metabolic process"/>
    <property type="evidence" value="ECO:0007669"/>
    <property type="project" value="TreeGrafter"/>
</dbReference>
<evidence type="ECO:0000256" key="3">
    <source>
        <dbReference type="PROSITE-ProRule" id="PRU01106"/>
    </source>
</evidence>
<evidence type="ECO:0000256" key="2">
    <source>
        <dbReference type="ARBA" id="ARBA00022801"/>
    </source>
</evidence>
<organism evidence="6 7">
    <name type="scientific">Candidatus Promineifilum breve</name>
    <dbReference type="NCBI Taxonomy" id="1806508"/>
    <lineage>
        <taxon>Bacteria</taxon>
        <taxon>Bacillati</taxon>
        <taxon>Chloroflexota</taxon>
        <taxon>Ardenticatenia</taxon>
        <taxon>Candidatus Promineifilales</taxon>
        <taxon>Candidatus Promineifilaceae</taxon>
        <taxon>Candidatus Promineifilum</taxon>
    </lineage>
</organism>
<dbReference type="InterPro" id="IPR040170">
    <property type="entry name" value="Cytosol_ACT"/>
</dbReference>
<evidence type="ECO:0000259" key="5">
    <source>
        <dbReference type="PROSITE" id="PS51770"/>
    </source>
</evidence>
<reference evidence="6" key="1">
    <citation type="submission" date="2016-01" db="EMBL/GenBank/DDBJ databases">
        <authorList>
            <person name="Mcilroy J.S."/>
            <person name="Karst M S."/>
            <person name="Albertsen M."/>
        </authorList>
    </citation>
    <scope>NUCLEOTIDE SEQUENCE</scope>
    <source>
        <strain evidence="6">Cfx-K</strain>
    </source>
</reference>
<keyword evidence="2 3" id="KW-0378">Hydrolase</keyword>
<feature type="compositionally biased region" description="Basic and acidic residues" evidence="4">
    <location>
        <begin position="148"/>
        <end position="158"/>
    </location>
</feature>
<dbReference type="InterPro" id="IPR006683">
    <property type="entry name" value="Thioestr_dom"/>
</dbReference>
<comment type="similarity">
    <text evidence="1">Belongs to the acyl coenzyme A hydrolase family.</text>
</comment>